<comment type="similarity">
    <text evidence="7">Belongs to the ThrE exporter (TC 2.A.79) family.</text>
</comment>
<dbReference type="GO" id="GO:0015744">
    <property type="term" value="P:succinate transport"/>
    <property type="evidence" value="ECO:0007669"/>
    <property type="project" value="TreeGrafter"/>
</dbReference>
<evidence type="ECO:0000256" key="7">
    <source>
        <dbReference type="ARBA" id="ARBA00034125"/>
    </source>
</evidence>
<dbReference type="AlphaFoldDB" id="A0A9D1MV28"/>
<dbReference type="PANTHER" id="PTHR34390:SF1">
    <property type="entry name" value="SUCCINATE TRANSPORTER SUBUNIT YJJB-RELATED"/>
    <property type="match status" value="1"/>
</dbReference>
<protein>
    <submittedName>
        <fullName evidence="10">Threonine/serine exporter family protein</fullName>
    </submittedName>
</protein>
<evidence type="ECO:0000256" key="5">
    <source>
        <dbReference type="ARBA" id="ARBA00022989"/>
    </source>
</evidence>
<feature type="domain" description="Threonine/Serine exporter ThrE" evidence="9">
    <location>
        <begin position="8"/>
        <end position="134"/>
    </location>
</feature>
<dbReference type="GO" id="GO:0005886">
    <property type="term" value="C:plasma membrane"/>
    <property type="evidence" value="ECO:0007669"/>
    <property type="project" value="UniProtKB-SubCell"/>
</dbReference>
<evidence type="ECO:0000256" key="6">
    <source>
        <dbReference type="ARBA" id="ARBA00023136"/>
    </source>
</evidence>
<dbReference type="InterPro" id="IPR024528">
    <property type="entry name" value="ThrE_2"/>
</dbReference>
<keyword evidence="5 8" id="KW-1133">Transmembrane helix</keyword>
<evidence type="ECO:0000256" key="4">
    <source>
        <dbReference type="ARBA" id="ARBA00022692"/>
    </source>
</evidence>
<proteinExistence type="inferred from homology"/>
<feature type="transmembrane region" description="Helical" evidence="8">
    <location>
        <begin position="53"/>
        <end position="72"/>
    </location>
</feature>
<dbReference type="EMBL" id="DVNM01000028">
    <property type="protein sequence ID" value="HIU69331.1"/>
    <property type="molecule type" value="Genomic_DNA"/>
</dbReference>
<name>A0A9D1MV28_9FIRM</name>
<dbReference type="Pfam" id="PF12821">
    <property type="entry name" value="ThrE_2"/>
    <property type="match status" value="1"/>
</dbReference>
<reference evidence="10" key="1">
    <citation type="submission" date="2020-10" db="EMBL/GenBank/DDBJ databases">
        <authorList>
            <person name="Gilroy R."/>
        </authorList>
    </citation>
    <scope>NUCLEOTIDE SEQUENCE</scope>
    <source>
        <strain evidence="10">CHK176-6737</strain>
    </source>
</reference>
<comment type="caution">
    <text evidence="10">The sequence shown here is derived from an EMBL/GenBank/DDBJ whole genome shotgun (WGS) entry which is preliminary data.</text>
</comment>
<evidence type="ECO:0000256" key="8">
    <source>
        <dbReference type="SAM" id="Phobius"/>
    </source>
</evidence>
<comment type="subcellular location">
    <subcellularLocation>
        <location evidence="1">Cell membrane</location>
        <topology evidence="1">Multi-pass membrane protein</topology>
    </subcellularLocation>
</comment>
<dbReference type="InterPro" id="IPR050539">
    <property type="entry name" value="ThrE_Dicarb/AminoAcid_Exp"/>
</dbReference>
<keyword evidence="6 8" id="KW-0472">Membrane</keyword>
<keyword evidence="2" id="KW-1003">Cell membrane</keyword>
<evidence type="ECO:0000256" key="2">
    <source>
        <dbReference type="ARBA" id="ARBA00022475"/>
    </source>
</evidence>
<keyword evidence="3" id="KW-0997">Cell inner membrane</keyword>
<evidence type="ECO:0000256" key="1">
    <source>
        <dbReference type="ARBA" id="ARBA00004651"/>
    </source>
</evidence>
<evidence type="ECO:0000313" key="11">
    <source>
        <dbReference type="Proteomes" id="UP000824125"/>
    </source>
</evidence>
<accession>A0A9D1MV28</accession>
<gene>
    <name evidence="10" type="ORF">IAD23_05165</name>
</gene>
<feature type="transmembrane region" description="Helical" evidence="8">
    <location>
        <begin position="118"/>
        <end position="139"/>
    </location>
</feature>
<sequence>MNETLKEILTCALGTMCFAVGMDIPKRYLPAVAAGSLYTSIISTLLVQNGASTFTSVFLAAMFTALFSETFARILKVPSVVLLLPISIPLLPGSNLYYTVFNIIHANRSGFLFHFTETAVTGFAIAAGILIISAVFRLLTPPNDQ</sequence>
<evidence type="ECO:0000259" key="9">
    <source>
        <dbReference type="Pfam" id="PF12821"/>
    </source>
</evidence>
<evidence type="ECO:0000313" key="10">
    <source>
        <dbReference type="EMBL" id="HIU69331.1"/>
    </source>
</evidence>
<dbReference type="PANTHER" id="PTHR34390">
    <property type="entry name" value="UPF0442 PROTEIN YJJB-RELATED"/>
    <property type="match status" value="1"/>
</dbReference>
<organism evidence="10 11">
    <name type="scientific">Candidatus Scybalenecus merdavium</name>
    <dbReference type="NCBI Taxonomy" id="2840939"/>
    <lineage>
        <taxon>Bacteria</taxon>
        <taxon>Bacillati</taxon>
        <taxon>Bacillota</taxon>
        <taxon>Clostridia</taxon>
        <taxon>Eubacteriales</taxon>
        <taxon>Oscillospiraceae</taxon>
        <taxon>Oscillospiraceae incertae sedis</taxon>
        <taxon>Candidatus Scybalenecus</taxon>
    </lineage>
</organism>
<evidence type="ECO:0000256" key="3">
    <source>
        <dbReference type="ARBA" id="ARBA00022519"/>
    </source>
</evidence>
<dbReference type="Proteomes" id="UP000824125">
    <property type="component" value="Unassembled WGS sequence"/>
</dbReference>
<feature type="transmembrane region" description="Helical" evidence="8">
    <location>
        <begin position="79"/>
        <end position="98"/>
    </location>
</feature>
<reference evidence="10" key="2">
    <citation type="journal article" date="2021" name="PeerJ">
        <title>Extensive microbial diversity within the chicken gut microbiome revealed by metagenomics and culture.</title>
        <authorList>
            <person name="Gilroy R."/>
            <person name="Ravi A."/>
            <person name="Getino M."/>
            <person name="Pursley I."/>
            <person name="Horton D.L."/>
            <person name="Alikhan N.F."/>
            <person name="Baker D."/>
            <person name="Gharbi K."/>
            <person name="Hall N."/>
            <person name="Watson M."/>
            <person name="Adriaenssens E.M."/>
            <person name="Foster-Nyarko E."/>
            <person name="Jarju S."/>
            <person name="Secka A."/>
            <person name="Antonio M."/>
            <person name="Oren A."/>
            <person name="Chaudhuri R.R."/>
            <person name="La Ragione R."/>
            <person name="Hildebrand F."/>
            <person name="Pallen M.J."/>
        </authorList>
    </citation>
    <scope>NUCLEOTIDE SEQUENCE</scope>
    <source>
        <strain evidence="10">CHK176-6737</strain>
    </source>
</reference>
<keyword evidence="4 8" id="KW-0812">Transmembrane</keyword>